<keyword evidence="4" id="KW-0456">Lyase</keyword>
<evidence type="ECO:0000313" key="3">
    <source>
        <dbReference type="EMBL" id="GHF37104.1"/>
    </source>
</evidence>
<keyword evidence="6" id="KW-1185">Reference proteome</keyword>
<gene>
    <name evidence="3" type="ORF">GCM10017781_12230</name>
    <name evidence="4" type="ORF">HNQ07_001237</name>
</gene>
<protein>
    <submittedName>
        <fullName evidence="4">CDP-glucose 4,6-dehydratase</fullName>
        <ecNumber evidence="4">4.2.1.45</ecNumber>
    </submittedName>
</protein>
<dbReference type="GO" id="GO:0047733">
    <property type="term" value="F:CDP-glucose 4,6-dehydratase activity"/>
    <property type="evidence" value="ECO:0007669"/>
    <property type="project" value="UniProtKB-EC"/>
</dbReference>
<dbReference type="EMBL" id="BNAJ01000002">
    <property type="protein sequence ID" value="GHF37104.1"/>
    <property type="molecule type" value="Genomic_DNA"/>
</dbReference>
<dbReference type="Gene3D" id="3.90.25.10">
    <property type="entry name" value="UDP-galactose 4-epimerase, domain 1"/>
    <property type="match status" value="1"/>
</dbReference>
<dbReference type="Proteomes" id="UP000539473">
    <property type="component" value="Unassembled WGS sequence"/>
</dbReference>
<dbReference type="EC" id="4.2.1.45" evidence="4"/>
<reference evidence="4 5" key="3">
    <citation type="submission" date="2020-08" db="EMBL/GenBank/DDBJ databases">
        <title>Genomic Encyclopedia of Type Strains, Phase IV (KMG-IV): sequencing the most valuable type-strain genomes for metagenomic binning, comparative biology and taxonomic classification.</title>
        <authorList>
            <person name="Goeker M."/>
        </authorList>
    </citation>
    <scope>NUCLEOTIDE SEQUENCE [LARGE SCALE GENOMIC DNA]</scope>
    <source>
        <strain evidence="4 5">DSM 27521</strain>
    </source>
</reference>
<dbReference type="PRINTS" id="PR01713">
    <property type="entry name" value="NUCEPIMERASE"/>
</dbReference>
<reference evidence="3" key="4">
    <citation type="submission" date="2024-05" db="EMBL/GenBank/DDBJ databases">
        <authorList>
            <person name="Sun Q."/>
            <person name="Zhou Y."/>
        </authorList>
    </citation>
    <scope>NUCLEOTIDE SEQUENCE</scope>
    <source>
        <strain evidence="3">CGMCC 1.18437</strain>
    </source>
</reference>
<evidence type="ECO:0000313" key="5">
    <source>
        <dbReference type="Proteomes" id="UP000539473"/>
    </source>
</evidence>
<reference evidence="3" key="1">
    <citation type="journal article" date="2014" name="Int. J. Syst. Evol. Microbiol.">
        <title>Complete genome of a new Firmicutes species belonging to the dominant human colonic microbiota ('Ruminococcus bicirculans') reveals two chromosomes and a selective capacity to utilize plant glucans.</title>
        <authorList>
            <consortium name="NISC Comparative Sequencing Program"/>
            <person name="Wegmann U."/>
            <person name="Louis P."/>
            <person name="Goesmann A."/>
            <person name="Henrissat B."/>
            <person name="Duncan S.H."/>
            <person name="Flint H.J."/>
        </authorList>
    </citation>
    <scope>NUCLEOTIDE SEQUENCE</scope>
    <source>
        <strain evidence="3">CGMCC 1.18437</strain>
    </source>
</reference>
<evidence type="ECO:0000313" key="4">
    <source>
        <dbReference type="EMBL" id="MBB5375780.1"/>
    </source>
</evidence>
<comment type="similarity">
    <text evidence="1">Belongs to the NAD(P)-dependent epimerase/dehydratase family.</text>
</comment>
<accession>A0A7W8KD62</accession>
<dbReference type="Proteomes" id="UP000619376">
    <property type="component" value="Unassembled WGS sequence"/>
</dbReference>
<proteinExistence type="inferred from homology"/>
<dbReference type="Pfam" id="PF01370">
    <property type="entry name" value="Epimerase"/>
    <property type="match status" value="1"/>
</dbReference>
<comment type="caution">
    <text evidence="4">The sequence shown here is derived from an EMBL/GenBank/DDBJ whole genome shotgun (WGS) entry which is preliminary data.</text>
</comment>
<evidence type="ECO:0000256" key="1">
    <source>
        <dbReference type="ARBA" id="ARBA00007637"/>
    </source>
</evidence>
<name>A0A7W8KD62_9DEIO</name>
<organism evidence="4 5">
    <name type="scientific">Deinococcus metalli</name>
    <dbReference type="NCBI Taxonomy" id="1141878"/>
    <lineage>
        <taxon>Bacteria</taxon>
        <taxon>Thermotogati</taxon>
        <taxon>Deinococcota</taxon>
        <taxon>Deinococci</taxon>
        <taxon>Deinococcales</taxon>
        <taxon>Deinococcaceae</taxon>
        <taxon>Deinococcus</taxon>
    </lineage>
</organism>
<dbReference type="InterPro" id="IPR001509">
    <property type="entry name" value="Epimerase_deHydtase"/>
</dbReference>
<evidence type="ECO:0000313" key="6">
    <source>
        <dbReference type="Proteomes" id="UP000619376"/>
    </source>
</evidence>
<evidence type="ECO:0000259" key="2">
    <source>
        <dbReference type="Pfam" id="PF01370"/>
    </source>
</evidence>
<sequence>MSALNPAFWTSKRVLVTGATGLVGSWLTRRLVDLGVYTVVLIRDQDPQSELMRSGTLSRVSVVNGALEDYATLERAINEHEIDTVFHLGAQTIVGTALRSPLPTFEANIRGSYNLFEACRVHRSLVQRVLVASSDKAYGDSAVLPYTEAMPVGGQHPYDVSKSCTDLLAQTYSHTYDLPVVVARCGNIYGGGDLNWSRIIPGTIRSLLAGQAPLIRSDGTLTRDYVYVEDAVDAYLLMAEAAEREGVRGEVFNFGPDKPRSVLDVTAALQRIMHREHLIPVIQNRARAEIQDQYLDSRKAERVLGWRPQREFDDGLKRTVAWYEDFLGAST</sequence>
<dbReference type="Gene3D" id="3.40.50.720">
    <property type="entry name" value="NAD(P)-binding Rossmann-like Domain"/>
    <property type="match status" value="1"/>
</dbReference>
<dbReference type="InterPro" id="IPR036291">
    <property type="entry name" value="NAD(P)-bd_dom_sf"/>
</dbReference>
<feature type="domain" description="NAD-dependent epimerase/dehydratase" evidence="2">
    <location>
        <begin position="14"/>
        <end position="255"/>
    </location>
</feature>
<dbReference type="PANTHER" id="PTHR43000">
    <property type="entry name" value="DTDP-D-GLUCOSE 4,6-DEHYDRATASE-RELATED"/>
    <property type="match status" value="1"/>
</dbReference>
<dbReference type="EMBL" id="JACHFK010000002">
    <property type="protein sequence ID" value="MBB5375780.1"/>
    <property type="molecule type" value="Genomic_DNA"/>
</dbReference>
<reference evidence="6" key="2">
    <citation type="journal article" date="2019" name="Int. J. Syst. Evol. Microbiol.">
        <title>The Global Catalogue of Microorganisms (GCM) 10K type strain sequencing project: providing services to taxonomists for standard genome sequencing and annotation.</title>
        <authorList>
            <consortium name="The Broad Institute Genomics Platform"/>
            <consortium name="The Broad Institute Genome Sequencing Center for Infectious Disease"/>
            <person name="Wu L."/>
            <person name="Ma J."/>
        </authorList>
    </citation>
    <scope>NUCLEOTIDE SEQUENCE [LARGE SCALE GENOMIC DNA]</scope>
    <source>
        <strain evidence="6">CGMCC 1.18437</strain>
    </source>
</reference>
<dbReference type="RefSeq" id="WP_221274813.1">
    <property type="nucleotide sequence ID" value="NZ_BNAJ01000002.1"/>
</dbReference>
<dbReference type="SUPFAM" id="SSF51735">
    <property type="entry name" value="NAD(P)-binding Rossmann-fold domains"/>
    <property type="match status" value="1"/>
</dbReference>
<dbReference type="AlphaFoldDB" id="A0A7W8KD62"/>